<dbReference type="InterPro" id="IPR013216">
    <property type="entry name" value="Methyltransf_11"/>
</dbReference>
<feature type="domain" description="Methyltransferase type 11" evidence="4">
    <location>
        <begin position="38"/>
        <end position="126"/>
    </location>
</feature>
<protein>
    <submittedName>
        <fullName evidence="5">Class I SAM-dependent methyltransferase</fullName>
    </submittedName>
</protein>
<dbReference type="Pfam" id="PF08241">
    <property type="entry name" value="Methyltransf_11"/>
    <property type="match status" value="1"/>
</dbReference>
<comment type="caution">
    <text evidence="5">The sequence shown here is derived from an EMBL/GenBank/DDBJ whole genome shotgun (WGS) entry which is preliminary data.</text>
</comment>
<gene>
    <name evidence="5" type="ORF">H4P12_05305</name>
</gene>
<dbReference type="GO" id="GO:0008757">
    <property type="term" value="F:S-adenosylmethionine-dependent methyltransferase activity"/>
    <property type="evidence" value="ECO:0007669"/>
    <property type="project" value="InterPro"/>
</dbReference>
<keyword evidence="6" id="KW-1185">Reference proteome</keyword>
<keyword evidence="3" id="KW-0808">Transferase</keyword>
<sequence length="247" mass="27472">MTNWFDRNGRAYARFRPDYPPDLSDWLAQIAPSTRQAVDVGCGSGQLTAQLARHFAGVIGLDPSGDQIENATSHPRIGYICSSAEALPVADHSTDLITAAQAAHWFDRPAFYAEARRIAAPNAVIALISYGVLQIDDPELAQRFARFYRDDIGPFWPPERKLVDEGYAGIDFPFAEIPTPDLSIRLTWRLADVMGYLATWSAVRRAIEADQQLVLDSFAAEFSALWGDPEQARQVAWPIKMRVGHVI</sequence>
<evidence type="ECO:0000313" key="5">
    <source>
        <dbReference type="EMBL" id="MBC9246140.1"/>
    </source>
</evidence>
<dbReference type="EMBL" id="JACOQL010000002">
    <property type="protein sequence ID" value="MBC9246140.1"/>
    <property type="molecule type" value="Genomic_DNA"/>
</dbReference>
<dbReference type="CDD" id="cd02440">
    <property type="entry name" value="AdoMet_MTases"/>
    <property type="match status" value="1"/>
</dbReference>
<dbReference type="SUPFAM" id="SSF53335">
    <property type="entry name" value="S-adenosyl-L-methionine-dependent methyltransferases"/>
    <property type="match status" value="1"/>
</dbReference>
<dbReference type="Gene3D" id="3.40.50.150">
    <property type="entry name" value="Vaccinia Virus protein VP39"/>
    <property type="match status" value="1"/>
</dbReference>
<reference evidence="5" key="1">
    <citation type="submission" date="2020-08" db="EMBL/GenBank/DDBJ databases">
        <title>Paracoccus amoyensis sp. nov., isolated from the surface seawater at coast of Xiamen, Fujian.</title>
        <authorList>
            <person name="Lyu L."/>
        </authorList>
    </citation>
    <scope>NUCLEOTIDE SEQUENCE</scope>
    <source>
        <strain evidence="5">11-3</strain>
    </source>
</reference>
<dbReference type="GO" id="GO:0032259">
    <property type="term" value="P:methylation"/>
    <property type="evidence" value="ECO:0007669"/>
    <property type="project" value="UniProtKB-KW"/>
</dbReference>
<proteinExistence type="inferred from homology"/>
<evidence type="ECO:0000256" key="3">
    <source>
        <dbReference type="ARBA" id="ARBA00022679"/>
    </source>
</evidence>
<keyword evidence="2 5" id="KW-0489">Methyltransferase</keyword>
<dbReference type="InterPro" id="IPR051052">
    <property type="entry name" value="Diverse_substrate_MTase"/>
</dbReference>
<evidence type="ECO:0000256" key="2">
    <source>
        <dbReference type="ARBA" id="ARBA00022603"/>
    </source>
</evidence>
<comment type="similarity">
    <text evidence="1">Belongs to the methyltransferase superfamily.</text>
</comment>
<dbReference type="InterPro" id="IPR029063">
    <property type="entry name" value="SAM-dependent_MTases_sf"/>
</dbReference>
<dbReference type="AlphaFoldDB" id="A0A926GLH4"/>
<dbReference type="RefSeq" id="WP_187792585.1">
    <property type="nucleotide sequence ID" value="NZ_JACOQL010000002.1"/>
</dbReference>
<accession>A0A926GLH4</accession>
<evidence type="ECO:0000256" key="1">
    <source>
        <dbReference type="ARBA" id="ARBA00008361"/>
    </source>
</evidence>
<evidence type="ECO:0000259" key="4">
    <source>
        <dbReference type="Pfam" id="PF08241"/>
    </source>
</evidence>
<dbReference type="PANTHER" id="PTHR44942:SF4">
    <property type="entry name" value="METHYLTRANSFERASE TYPE 11 DOMAIN-CONTAINING PROTEIN"/>
    <property type="match status" value="1"/>
</dbReference>
<name>A0A926GLH4_9RHOB</name>
<organism evidence="5 6">
    <name type="scientific">Paracoccus amoyensis</name>
    <dbReference type="NCBI Taxonomy" id="2760093"/>
    <lineage>
        <taxon>Bacteria</taxon>
        <taxon>Pseudomonadati</taxon>
        <taxon>Pseudomonadota</taxon>
        <taxon>Alphaproteobacteria</taxon>
        <taxon>Rhodobacterales</taxon>
        <taxon>Paracoccaceae</taxon>
        <taxon>Paracoccus</taxon>
    </lineage>
</organism>
<dbReference type="PANTHER" id="PTHR44942">
    <property type="entry name" value="METHYLTRANSF_11 DOMAIN-CONTAINING PROTEIN"/>
    <property type="match status" value="1"/>
</dbReference>
<dbReference type="Proteomes" id="UP000608594">
    <property type="component" value="Unassembled WGS sequence"/>
</dbReference>
<evidence type="ECO:0000313" key="6">
    <source>
        <dbReference type="Proteomes" id="UP000608594"/>
    </source>
</evidence>